<dbReference type="GO" id="GO:0005524">
    <property type="term" value="F:ATP binding"/>
    <property type="evidence" value="ECO:0007669"/>
    <property type="project" value="InterPro"/>
</dbReference>
<protein>
    <submittedName>
        <fullName evidence="2">Kinase-like domain-containing protein</fullName>
    </submittedName>
</protein>
<sequence length="843" mass="97905">MVEWIPYDRLINLQKVKEDESEIIFMATWQDGIRILKGEILEYKRSRIESCGVNLKMLHGSQSCDFFIKELTNYMQSNGNVAYGITQNTETNQYIIVIPDEFSSRRNDSNGKCIYCEHYNTSPAWCQSCDPWKATQWTSGNEEIDNFIKEFQFKTTEYEKMVEWIPYDRLINLQKVKEDESEIIFMATWQDGIRILSDILEYKRSRIESCGVNLKMLHDSQSCDFFIKELTNYMQSNGNVAYGITQNTETNQYIIVIPDEFSSRRNDSNGKCIYCKHYNTSPAWCQSCDPWKATQEWTSGNEEIDNFIKEFQFKTTEYEKVIEWIPFDKLINLQEIKEINKESDLVFMATWVKGVRIIKGDPGKYMQSRSISSSVDLMKLNCSQTDTLKLFENFKIQLGKYRIHGITQNTETGQYMIVIDFYSDKRKSVNGNCEYCKRYNTSPVWCQLCDPPKVVQQITNVDKNIEDCIKEFQLRATSFEKVIEWVPFNRLENIKVIGQGGFGTVYSSIWLDGKRMVEGDISVGYVRFRKKCEVALKTLPGSQAISSSFLNEFKNHMQCRLEGSELEVYGLTQNTNTGQYMMIYQFANRGSLNDFLVNNFREVVWQKKLKLLADISYDLYQIHKAGLIHEDFHSGNILLNQNIDGNITSYITDLGLSRKKDEHDSKECIYGVVPYVAPEILKRQRNTQEANKVDIYGLGVIMTEITTGKRPYDGHELNTELALAICNGLRPEFAEGTPECYIELAKQCMDSNPQNRPTAEYVYSKIKQWKTIMESENLTDKEELDIRKKFIDADNIIKKITLKSLSMLQNKYCSTLIDVQKITKSLKGGLNYIIWLIFVINTL</sequence>
<dbReference type="InterPro" id="IPR051681">
    <property type="entry name" value="Ser/Thr_Kinases-Pseudokinases"/>
</dbReference>
<dbReference type="Pfam" id="PF07714">
    <property type="entry name" value="PK_Tyr_Ser-Thr"/>
    <property type="match status" value="1"/>
</dbReference>
<dbReference type="EMBL" id="QKWP01001633">
    <property type="protein sequence ID" value="RIB07573.1"/>
    <property type="molecule type" value="Genomic_DNA"/>
</dbReference>
<dbReference type="InterPro" id="IPR000719">
    <property type="entry name" value="Prot_kinase_dom"/>
</dbReference>
<dbReference type="InterPro" id="IPR011009">
    <property type="entry name" value="Kinase-like_dom_sf"/>
</dbReference>
<proteinExistence type="predicted"/>
<dbReference type="InterPro" id="IPR001245">
    <property type="entry name" value="Ser-Thr/Tyr_kinase_cat_dom"/>
</dbReference>
<keyword evidence="2" id="KW-0808">Transferase</keyword>
<dbReference type="AlphaFoldDB" id="A0A397UJR5"/>
<keyword evidence="2" id="KW-0418">Kinase</keyword>
<accession>A0A397UJR5</accession>
<evidence type="ECO:0000313" key="3">
    <source>
        <dbReference type="Proteomes" id="UP000266673"/>
    </source>
</evidence>
<dbReference type="STRING" id="44941.A0A397UJR5"/>
<dbReference type="Proteomes" id="UP000266673">
    <property type="component" value="Unassembled WGS sequence"/>
</dbReference>
<organism evidence="2 3">
    <name type="scientific">Gigaspora rosea</name>
    <dbReference type="NCBI Taxonomy" id="44941"/>
    <lineage>
        <taxon>Eukaryota</taxon>
        <taxon>Fungi</taxon>
        <taxon>Fungi incertae sedis</taxon>
        <taxon>Mucoromycota</taxon>
        <taxon>Glomeromycotina</taxon>
        <taxon>Glomeromycetes</taxon>
        <taxon>Diversisporales</taxon>
        <taxon>Gigasporaceae</taxon>
        <taxon>Gigaspora</taxon>
    </lineage>
</organism>
<dbReference type="SUPFAM" id="SSF56112">
    <property type="entry name" value="Protein kinase-like (PK-like)"/>
    <property type="match status" value="1"/>
</dbReference>
<dbReference type="PANTHER" id="PTHR44329:SF214">
    <property type="entry name" value="PROTEIN KINASE DOMAIN-CONTAINING PROTEIN"/>
    <property type="match status" value="1"/>
</dbReference>
<name>A0A397UJR5_9GLOM</name>
<dbReference type="GO" id="GO:0004674">
    <property type="term" value="F:protein serine/threonine kinase activity"/>
    <property type="evidence" value="ECO:0007669"/>
    <property type="project" value="TreeGrafter"/>
</dbReference>
<dbReference type="PROSITE" id="PS50011">
    <property type="entry name" value="PROTEIN_KINASE_DOM"/>
    <property type="match status" value="1"/>
</dbReference>
<comment type="caution">
    <text evidence="2">The sequence shown here is derived from an EMBL/GenBank/DDBJ whole genome shotgun (WGS) entry which is preliminary data.</text>
</comment>
<gene>
    <name evidence="2" type="ORF">C2G38_418547</name>
</gene>
<evidence type="ECO:0000259" key="1">
    <source>
        <dbReference type="PROSITE" id="PS50011"/>
    </source>
</evidence>
<dbReference type="PANTHER" id="PTHR44329">
    <property type="entry name" value="SERINE/THREONINE-PROTEIN KINASE TNNI3K-RELATED"/>
    <property type="match status" value="1"/>
</dbReference>
<reference evidence="2 3" key="1">
    <citation type="submission" date="2018-06" db="EMBL/GenBank/DDBJ databases">
        <title>Comparative genomics reveals the genomic features of Rhizophagus irregularis, R. cerebriforme, R. diaphanum and Gigaspora rosea, and their symbiotic lifestyle signature.</title>
        <authorList>
            <person name="Morin E."/>
            <person name="San Clemente H."/>
            <person name="Chen E.C.H."/>
            <person name="De La Providencia I."/>
            <person name="Hainaut M."/>
            <person name="Kuo A."/>
            <person name="Kohler A."/>
            <person name="Murat C."/>
            <person name="Tang N."/>
            <person name="Roy S."/>
            <person name="Loubradou J."/>
            <person name="Henrissat B."/>
            <person name="Grigoriev I.V."/>
            <person name="Corradi N."/>
            <person name="Roux C."/>
            <person name="Martin F.M."/>
        </authorList>
    </citation>
    <scope>NUCLEOTIDE SEQUENCE [LARGE SCALE GENOMIC DNA]</scope>
    <source>
        <strain evidence="2 3">DAOM 194757</strain>
    </source>
</reference>
<keyword evidence="3" id="KW-1185">Reference proteome</keyword>
<feature type="domain" description="Protein kinase" evidence="1">
    <location>
        <begin position="491"/>
        <end position="770"/>
    </location>
</feature>
<dbReference type="Gene3D" id="1.10.510.10">
    <property type="entry name" value="Transferase(Phosphotransferase) domain 1"/>
    <property type="match status" value="1"/>
</dbReference>
<evidence type="ECO:0000313" key="2">
    <source>
        <dbReference type="EMBL" id="RIB07573.1"/>
    </source>
</evidence>
<dbReference type="OrthoDB" id="2412683at2759"/>